<reference evidence="12" key="1">
    <citation type="submission" date="2020-05" db="EMBL/GenBank/DDBJ databases">
        <title>Mycena genomes resolve the evolution of fungal bioluminescence.</title>
        <authorList>
            <person name="Tsai I.J."/>
        </authorList>
    </citation>
    <scope>NUCLEOTIDE SEQUENCE</scope>
    <source>
        <strain evidence="12">160909Yilan</strain>
    </source>
</reference>
<evidence type="ECO:0000256" key="7">
    <source>
        <dbReference type="ARBA" id="ARBA00023128"/>
    </source>
</evidence>
<dbReference type="GO" id="GO:0031966">
    <property type="term" value="C:mitochondrial membrane"/>
    <property type="evidence" value="ECO:0007669"/>
    <property type="project" value="UniProtKB-SubCell"/>
</dbReference>
<evidence type="ECO:0000313" key="13">
    <source>
        <dbReference type="Proteomes" id="UP000623467"/>
    </source>
</evidence>
<dbReference type="InterPro" id="IPR018108">
    <property type="entry name" value="MCP_transmembrane"/>
</dbReference>
<sequence length="353" mass="38838">MTSTLPPLVQAFSGAIGSASANALIYPLDLVTTRLQLDSPEKAKRSSGIRGAIRILRRIIKKHGFQDLYVGLGTDTGATLLSNFFYFYFYAFLRYLLTRRRLSLNSKPVHLAHPHNPSLVEEILLGFIAGVASRAVSTPLNIVTVKLQIEQENEGDEHMGEKAEESVSGVSGVAKKIYREDGIRGFWRGFKTTTILSLNPALTLALFQVYRRVLMRASMTTGVDPSPGQAFVGAAVSNSIGDISRPFILKWTLTNRNSAASILYPLMLAKTRLQASSATSMREVLHDAYTGKGRSRATNTLPLNSASKTTGIPGLYQGLEMQIVKGFLSQGVTFLVKGRIEQLIVEIYSRRRR</sequence>
<proteinExistence type="inferred from homology"/>
<feature type="repeat" description="Solcar" evidence="9">
    <location>
        <begin position="117"/>
        <end position="213"/>
    </location>
</feature>
<keyword evidence="6 11" id="KW-1133">Transmembrane helix</keyword>
<evidence type="ECO:0000256" key="5">
    <source>
        <dbReference type="ARBA" id="ARBA00022737"/>
    </source>
</evidence>
<organism evidence="12 13">
    <name type="scientific">Mycena sanguinolenta</name>
    <dbReference type="NCBI Taxonomy" id="230812"/>
    <lineage>
        <taxon>Eukaryota</taxon>
        <taxon>Fungi</taxon>
        <taxon>Dikarya</taxon>
        <taxon>Basidiomycota</taxon>
        <taxon>Agaricomycotina</taxon>
        <taxon>Agaricomycetes</taxon>
        <taxon>Agaricomycetidae</taxon>
        <taxon>Agaricales</taxon>
        <taxon>Marasmiineae</taxon>
        <taxon>Mycenaceae</taxon>
        <taxon>Mycena</taxon>
    </lineage>
</organism>
<protein>
    <recommendedName>
        <fullName evidence="14">Mitochondrial carrier</fullName>
    </recommendedName>
</protein>
<keyword evidence="4 9" id="KW-0812">Transmembrane</keyword>
<dbReference type="InterPro" id="IPR002067">
    <property type="entry name" value="MCP"/>
</dbReference>
<dbReference type="PANTHER" id="PTHR45939">
    <property type="entry name" value="PEROXISOMAL MEMBRANE PROTEIN PMP34-RELATED"/>
    <property type="match status" value="1"/>
</dbReference>
<feature type="repeat" description="Solcar" evidence="9">
    <location>
        <begin position="245"/>
        <end position="343"/>
    </location>
</feature>
<accession>A0A8H6XZ18</accession>
<feature type="transmembrane region" description="Helical" evidence="11">
    <location>
        <begin position="78"/>
        <end position="97"/>
    </location>
</feature>
<feature type="repeat" description="Solcar" evidence="9">
    <location>
        <begin position="5"/>
        <end position="96"/>
    </location>
</feature>
<gene>
    <name evidence="12" type="ORF">MSAN_01658000</name>
</gene>
<dbReference type="Pfam" id="PF00153">
    <property type="entry name" value="Mito_carr"/>
    <property type="match status" value="3"/>
</dbReference>
<dbReference type="PROSITE" id="PS50920">
    <property type="entry name" value="SOLCAR"/>
    <property type="match status" value="3"/>
</dbReference>
<dbReference type="PRINTS" id="PR00926">
    <property type="entry name" value="MITOCARRIER"/>
</dbReference>
<evidence type="ECO:0000256" key="10">
    <source>
        <dbReference type="RuleBase" id="RU000488"/>
    </source>
</evidence>
<evidence type="ECO:0000256" key="3">
    <source>
        <dbReference type="ARBA" id="ARBA00022448"/>
    </source>
</evidence>
<comment type="similarity">
    <text evidence="2 10">Belongs to the mitochondrial carrier (TC 2.A.29) family.</text>
</comment>
<evidence type="ECO:0000256" key="2">
    <source>
        <dbReference type="ARBA" id="ARBA00006375"/>
    </source>
</evidence>
<dbReference type="AlphaFoldDB" id="A0A8H6XZ18"/>
<keyword evidence="5" id="KW-0677">Repeat</keyword>
<keyword evidence="3 10" id="KW-0813">Transport</keyword>
<dbReference type="EMBL" id="JACAZH010000014">
    <property type="protein sequence ID" value="KAF7350958.1"/>
    <property type="molecule type" value="Genomic_DNA"/>
</dbReference>
<evidence type="ECO:0000256" key="6">
    <source>
        <dbReference type="ARBA" id="ARBA00022989"/>
    </source>
</evidence>
<evidence type="ECO:0000256" key="8">
    <source>
        <dbReference type="ARBA" id="ARBA00023136"/>
    </source>
</evidence>
<evidence type="ECO:0000256" key="11">
    <source>
        <dbReference type="SAM" id="Phobius"/>
    </source>
</evidence>
<evidence type="ECO:0000256" key="9">
    <source>
        <dbReference type="PROSITE-ProRule" id="PRU00282"/>
    </source>
</evidence>
<keyword evidence="8 9" id="KW-0472">Membrane</keyword>
<evidence type="ECO:0008006" key="14">
    <source>
        <dbReference type="Google" id="ProtNLM"/>
    </source>
</evidence>
<dbReference type="Gene3D" id="1.50.40.10">
    <property type="entry name" value="Mitochondrial carrier domain"/>
    <property type="match status" value="2"/>
</dbReference>
<evidence type="ECO:0000256" key="4">
    <source>
        <dbReference type="ARBA" id="ARBA00022692"/>
    </source>
</evidence>
<dbReference type="OrthoDB" id="18574at2759"/>
<comment type="caution">
    <text evidence="12">The sequence shown here is derived from an EMBL/GenBank/DDBJ whole genome shotgun (WGS) entry which is preliminary data.</text>
</comment>
<dbReference type="InterPro" id="IPR023395">
    <property type="entry name" value="MCP_dom_sf"/>
</dbReference>
<evidence type="ECO:0000256" key="1">
    <source>
        <dbReference type="ARBA" id="ARBA00004225"/>
    </source>
</evidence>
<name>A0A8H6XZ18_9AGAR</name>
<dbReference type="GO" id="GO:0015217">
    <property type="term" value="F:ADP transmembrane transporter activity"/>
    <property type="evidence" value="ECO:0007669"/>
    <property type="project" value="TreeGrafter"/>
</dbReference>
<keyword evidence="13" id="KW-1185">Reference proteome</keyword>
<dbReference type="Proteomes" id="UP000623467">
    <property type="component" value="Unassembled WGS sequence"/>
</dbReference>
<dbReference type="SUPFAM" id="SSF103506">
    <property type="entry name" value="Mitochondrial carrier"/>
    <property type="match status" value="1"/>
</dbReference>
<dbReference type="InterPro" id="IPR052217">
    <property type="entry name" value="Mito/Peroxisomal_Carrier"/>
</dbReference>
<evidence type="ECO:0000313" key="12">
    <source>
        <dbReference type="EMBL" id="KAF7350958.1"/>
    </source>
</evidence>
<comment type="subcellular location">
    <subcellularLocation>
        <location evidence="1">Mitochondrion membrane</location>
        <topology evidence="1">Multi-pass membrane protein</topology>
    </subcellularLocation>
</comment>
<keyword evidence="7" id="KW-0496">Mitochondrion</keyword>
<dbReference type="PANTHER" id="PTHR45939:SF2">
    <property type="entry name" value="CARRIER PROTEIN, PUTATIVE (AFU_ORTHOLOGUE AFUA_2G13870)-RELATED"/>
    <property type="match status" value="1"/>
</dbReference>